<evidence type="ECO:0000256" key="7">
    <source>
        <dbReference type="ARBA" id="ARBA00023016"/>
    </source>
</evidence>
<gene>
    <name evidence="9 13" type="primary">dnaK</name>
    <name evidence="13" type="ORF">ACFO5I_11905</name>
</gene>
<dbReference type="PROSITE" id="PS01036">
    <property type="entry name" value="HSP70_3"/>
    <property type="match status" value="1"/>
</dbReference>
<keyword evidence="4 9" id="KW-0597">Phosphoprotein</keyword>
<dbReference type="Gene3D" id="1.20.1270.10">
    <property type="match status" value="1"/>
</dbReference>
<dbReference type="InterPro" id="IPR018181">
    <property type="entry name" value="Heat_shock_70_CS"/>
</dbReference>
<protein>
    <recommendedName>
        <fullName evidence="3 9">Chaperone protein DnaK</fullName>
    </recommendedName>
    <alternativeName>
        <fullName evidence="9">HSP70</fullName>
    </alternativeName>
    <alternativeName>
        <fullName evidence="9">Heat shock 70 kDa protein</fullName>
    </alternativeName>
    <alternativeName>
        <fullName evidence="9">Heat shock protein 70</fullName>
    </alternativeName>
</protein>
<feature type="compositionally biased region" description="Acidic residues" evidence="12">
    <location>
        <begin position="595"/>
        <end position="607"/>
    </location>
</feature>
<evidence type="ECO:0000256" key="4">
    <source>
        <dbReference type="ARBA" id="ARBA00022553"/>
    </source>
</evidence>
<evidence type="ECO:0000256" key="2">
    <source>
        <dbReference type="ARBA" id="ARBA00007381"/>
    </source>
</evidence>
<sequence length="607" mass="65292">MSKIIGIDLGTTNSAVSVLEGGEAKIITNPEGNRTTPSVVSFKSGEIQVGEVAKRQAVTNPHTVSSIKRHIGEAGYKVDVDGKTYTPQEISAMILQYLKGFAEEYLGEKVEKAVITVPAYFNDAQRQATKDAGRIAGLEVERIVNEPTAAALAYGLDKTDREEKILVFDLGGGTFDVSILELGDGVFDVLSTAGDNHLGGDDFDNKIIDYMVAEFKKENGIDLSADKMAVQRLKDAAEKAKKDLSGVTSTQISLPFITAGAAGPLHLEMNLTRAKFDELTADLVERTKIPVRQALKDAGISQSEIDEVILVGGSTRIPSVVEAVRKETGKEPNKSVNPDEVVAMGAAIQGGVISGDVKDVVLLDVTPLSLGIETMGGVFTRLIDRNTTIPTSKSQVFSTAADNQPAVDIHVLQGERPMAADNKTLGRFQLTDIPAAPRGIPQIEVTFDIDKNGIVNVSAKDLGTQKEQTITIKSSSGLTDEEIERMVKDAEANAEADKARKEEVDLRNDVDSLLFTVDKTLKELEGKVDAEDVQKAEAARDELKAAVEADNIEEMKAKRDALNEIVQNLTVKLYEQAAQQQAQQDPEAAQGGADDVVDADFEEVDND</sequence>
<dbReference type="InterPro" id="IPR013126">
    <property type="entry name" value="Hsp_70_fam"/>
</dbReference>
<evidence type="ECO:0000313" key="13">
    <source>
        <dbReference type="EMBL" id="MFC4720427.1"/>
    </source>
</evidence>
<comment type="similarity">
    <text evidence="2 9 10">Belongs to the heat shock protein 70 family.</text>
</comment>
<keyword evidence="7 9" id="KW-0346">Stress response</keyword>
<dbReference type="HAMAP" id="MF_00332">
    <property type="entry name" value="DnaK"/>
    <property type="match status" value="1"/>
</dbReference>
<feature type="region of interest" description="Disordered" evidence="12">
    <location>
        <begin position="576"/>
        <end position="607"/>
    </location>
</feature>
<dbReference type="CDD" id="cd10234">
    <property type="entry name" value="ASKHA_NBD_HSP70_DnaK-like"/>
    <property type="match status" value="1"/>
</dbReference>
<evidence type="ECO:0000256" key="6">
    <source>
        <dbReference type="ARBA" id="ARBA00022840"/>
    </source>
</evidence>
<keyword evidence="11" id="KW-0175">Coiled coil</keyword>
<dbReference type="EMBL" id="JBHSGS010000063">
    <property type="protein sequence ID" value="MFC4720427.1"/>
    <property type="molecule type" value="Genomic_DNA"/>
</dbReference>
<keyword evidence="6 9" id="KW-0067">ATP-binding</keyword>
<evidence type="ECO:0000256" key="1">
    <source>
        <dbReference type="ARBA" id="ARBA00002290"/>
    </source>
</evidence>
<dbReference type="RefSeq" id="WP_204652703.1">
    <property type="nucleotide sequence ID" value="NZ_JAFBFD010000001.1"/>
</dbReference>
<evidence type="ECO:0000256" key="5">
    <source>
        <dbReference type="ARBA" id="ARBA00022741"/>
    </source>
</evidence>
<dbReference type="NCBIfam" id="TIGR02350">
    <property type="entry name" value="prok_dnaK"/>
    <property type="match status" value="1"/>
</dbReference>
<dbReference type="SUPFAM" id="SSF100920">
    <property type="entry name" value="Heat shock protein 70kD (HSP70), peptide-binding domain"/>
    <property type="match status" value="1"/>
</dbReference>
<keyword evidence="8 9" id="KW-0143">Chaperone</keyword>
<dbReference type="Gene3D" id="3.90.640.10">
    <property type="entry name" value="Actin, Chain A, domain 4"/>
    <property type="match status" value="1"/>
</dbReference>
<dbReference type="PROSITE" id="PS00329">
    <property type="entry name" value="HSP70_2"/>
    <property type="match status" value="1"/>
</dbReference>
<accession>A0ABV9MWN2</accession>
<keyword evidence="5 9" id="KW-0547">Nucleotide-binding</keyword>
<dbReference type="NCBIfam" id="NF001413">
    <property type="entry name" value="PRK00290.1"/>
    <property type="match status" value="1"/>
</dbReference>
<feature type="coiled-coil region" evidence="11">
    <location>
        <begin position="487"/>
        <end position="572"/>
    </location>
</feature>
<comment type="induction">
    <text evidence="9">By stress conditions e.g. heat shock.</text>
</comment>
<dbReference type="InterPro" id="IPR043129">
    <property type="entry name" value="ATPase_NBD"/>
</dbReference>
<dbReference type="PANTHER" id="PTHR19375">
    <property type="entry name" value="HEAT SHOCK PROTEIN 70KDA"/>
    <property type="match status" value="1"/>
</dbReference>
<dbReference type="InterPro" id="IPR029047">
    <property type="entry name" value="HSP70_peptide-bd_sf"/>
</dbReference>
<organism evidence="13 14">
    <name type="scientific">Enterococcus lemanii</name>
    <dbReference type="NCBI Taxonomy" id="1159752"/>
    <lineage>
        <taxon>Bacteria</taxon>
        <taxon>Bacillati</taxon>
        <taxon>Bacillota</taxon>
        <taxon>Bacilli</taxon>
        <taxon>Lactobacillales</taxon>
        <taxon>Enterococcaceae</taxon>
        <taxon>Enterococcus</taxon>
    </lineage>
</organism>
<evidence type="ECO:0000256" key="8">
    <source>
        <dbReference type="ARBA" id="ARBA00023186"/>
    </source>
</evidence>
<evidence type="ECO:0000256" key="12">
    <source>
        <dbReference type="SAM" id="MobiDB-lite"/>
    </source>
</evidence>
<dbReference type="InterPro" id="IPR029048">
    <property type="entry name" value="HSP70_C_sf"/>
</dbReference>
<dbReference type="PROSITE" id="PS00297">
    <property type="entry name" value="HSP70_1"/>
    <property type="match status" value="1"/>
</dbReference>
<dbReference type="SUPFAM" id="SSF53067">
    <property type="entry name" value="Actin-like ATPase domain"/>
    <property type="match status" value="2"/>
</dbReference>
<proteinExistence type="evidence at transcript level"/>
<dbReference type="Gene3D" id="2.60.34.10">
    <property type="entry name" value="Substrate Binding Domain Of DNAk, Chain A, domain 1"/>
    <property type="match status" value="1"/>
</dbReference>
<comment type="caution">
    <text evidence="13">The sequence shown here is derived from an EMBL/GenBank/DDBJ whole genome shotgun (WGS) entry which is preliminary data.</text>
</comment>
<name>A0ABV9MWN2_9ENTE</name>
<evidence type="ECO:0000256" key="10">
    <source>
        <dbReference type="RuleBase" id="RU003322"/>
    </source>
</evidence>
<reference evidence="14" key="1">
    <citation type="journal article" date="2019" name="Int. J. Syst. Evol. Microbiol.">
        <title>The Global Catalogue of Microorganisms (GCM) 10K type strain sequencing project: providing services to taxonomists for standard genome sequencing and annotation.</title>
        <authorList>
            <consortium name="The Broad Institute Genomics Platform"/>
            <consortium name="The Broad Institute Genome Sequencing Center for Infectious Disease"/>
            <person name="Wu L."/>
            <person name="Ma J."/>
        </authorList>
    </citation>
    <scope>NUCLEOTIDE SEQUENCE [LARGE SCALE GENOMIC DNA]</scope>
    <source>
        <strain evidence="14">CGMCC 1.19032</strain>
    </source>
</reference>
<keyword evidence="14" id="KW-1185">Reference proteome</keyword>
<dbReference type="PRINTS" id="PR00301">
    <property type="entry name" value="HEATSHOCK70"/>
</dbReference>
<feature type="compositionally biased region" description="Low complexity" evidence="12">
    <location>
        <begin position="576"/>
        <end position="594"/>
    </location>
</feature>
<dbReference type="Proteomes" id="UP001595969">
    <property type="component" value="Unassembled WGS sequence"/>
</dbReference>
<dbReference type="Gene3D" id="3.30.420.40">
    <property type="match status" value="2"/>
</dbReference>
<evidence type="ECO:0000256" key="9">
    <source>
        <dbReference type="HAMAP-Rule" id="MF_00332"/>
    </source>
</evidence>
<dbReference type="SUPFAM" id="SSF100934">
    <property type="entry name" value="Heat shock protein 70kD (HSP70), C-terminal subdomain"/>
    <property type="match status" value="1"/>
</dbReference>
<dbReference type="InterPro" id="IPR012725">
    <property type="entry name" value="Chaperone_DnaK"/>
</dbReference>
<evidence type="ECO:0000256" key="3">
    <source>
        <dbReference type="ARBA" id="ARBA00014415"/>
    </source>
</evidence>
<evidence type="ECO:0000313" key="14">
    <source>
        <dbReference type="Proteomes" id="UP001595969"/>
    </source>
</evidence>
<comment type="function">
    <text evidence="1 9">Acts as a chaperone.</text>
</comment>
<evidence type="ECO:0000256" key="11">
    <source>
        <dbReference type="SAM" id="Coils"/>
    </source>
</evidence>
<dbReference type="Pfam" id="PF00012">
    <property type="entry name" value="HSP70"/>
    <property type="match status" value="1"/>
</dbReference>
<feature type="modified residue" description="Phosphothreonine; by autocatalysis" evidence="9">
    <location>
        <position position="174"/>
    </location>
</feature>